<proteinExistence type="predicted"/>
<evidence type="ECO:0000256" key="4">
    <source>
        <dbReference type="ARBA" id="ARBA00022777"/>
    </source>
</evidence>
<dbReference type="SMART" id="SM00315">
    <property type="entry name" value="RGS"/>
    <property type="match status" value="1"/>
</dbReference>
<keyword evidence="1" id="KW-0723">Serine/threonine-protein kinase</keyword>
<dbReference type="InterPro" id="IPR036305">
    <property type="entry name" value="RGS_sf"/>
</dbReference>
<keyword evidence="5" id="KW-0067">ATP-binding</keyword>
<dbReference type="PANTHER" id="PTHR24355">
    <property type="entry name" value="G PROTEIN-COUPLED RECEPTOR KINASE/RIBOSOMAL PROTEIN S6 KINASE"/>
    <property type="match status" value="1"/>
</dbReference>
<feature type="domain" description="RGS" evidence="6">
    <location>
        <begin position="62"/>
        <end position="118"/>
    </location>
</feature>
<dbReference type="InterPro" id="IPR016137">
    <property type="entry name" value="RGS"/>
</dbReference>
<dbReference type="PROSITE" id="PS50132">
    <property type="entry name" value="RGS"/>
    <property type="match status" value="1"/>
</dbReference>
<dbReference type="GO" id="GO:0005737">
    <property type="term" value="C:cytoplasm"/>
    <property type="evidence" value="ECO:0007669"/>
    <property type="project" value="TreeGrafter"/>
</dbReference>
<dbReference type="GO" id="GO:0009966">
    <property type="term" value="P:regulation of signal transduction"/>
    <property type="evidence" value="ECO:0007669"/>
    <property type="project" value="TreeGrafter"/>
</dbReference>
<evidence type="ECO:0000313" key="7">
    <source>
        <dbReference type="Ensembl" id="ENSAMXP00005036319.1"/>
    </source>
</evidence>
<name>A0A8B9KFN3_ASTMX</name>
<dbReference type="Ensembl" id="ENSAMXT00005039587.1">
    <property type="protein sequence ID" value="ENSAMXP00005036319.1"/>
    <property type="gene ID" value="ENSAMXG00005017354.1"/>
</dbReference>
<protein>
    <recommendedName>
        <fullName evidence="6">RGS domain-containing protein</fullName>
    </recommendedName>
</protein>
<reference evidence="7" key="1">
    <citation type="submission" date="2025-08" db="UniProtKB">
        <authorList>
            <consortium name="Ensembl"/>
        </authorList>
    </citation>
    <scope>IDENTIFICATION</scope>
</reference>
<sequence length="160" mass="18186">MELGDKVVANSAYISARGSFDGTANPAANRDKKFHSRLKLPHITVCEGLRETLDLQFKSICVEQPIGKRLFQEYLETANEYKGPCRLWKDIEEYDTAEDKDRTSKAAKILQRYMEPSAKYFCPFLPENDITKTCESPASVSKPVDCKPDNQITFNNNINI</sequence>
<evidence type="ECO:0000259" key="6">
    <source>
        <dbReference type="PROSITE" id="PS50132"/>
    </source>
</evidence>
<organism evidence="7 8">
    <name type="scientific">Astyanax mexicanus</name>
    <name type="common">Blind cave fish</name>
    <name type="synonym">Astyanax fasciatus mexicanus</name>
    <dbReference type="NCBI Taxonomy" id="7994"/>
    <lineage>
        <taxon>Eukaryota</taxon>
        <taxon>Metazoa</taxon>
        <taxon>Chordata</taxon>
        <taxon>Craniata</taxon>
        <taxon>Vertebrata</taxon>
        <taxon>Euteleostomi</taxon>
        <taxon>Actinopterygii</taxon>
        <taxon>Neopterygii</taxon>
        <taxon>Teleostei</taxon>
        <taxon>Ostariophysi</taxon>
        <taxon>Characiformes</taxon>
        <taxon>Characoidei</taxon>
        <taxon>Acestrorhamphidae</taxon>
        <taxon>Acestrorhamphinae</taxon>
        <taxon>Astyanax</taxon>
    </lineage>
</organism>
<dbReference type="Gene3D" id="1.10.167.10">
    <property type="entry name" value="Regulator of G-protein Signalling 4, domain 2"/>
    <property type="match status" value="1"/>
</dbReference>
<keyword evidence="2" id="KW-0808">Transferase</keyword>
<dbReference type="GO" id="GO:0050254">
    <property type="term" value="F:rhodopsin kinase activity"/>
    <property type="evidence" value="ECO:0007669"/>
    <property type="project" value="TreeGrafter"/>
</dbReference>
<dbReference type="AlphaFoldDB" id="A0A8B9KFN3"/>
<evidence type="ECO:0000256" key="3">
    <source>
        <dbReference type="ARBA" id="ARBA00022741"/>
    </source>
</evidence>
<evidence type="ECO:0000256" key="1">
    <source>
        <dbReference type="ARBA" id="ARBA00022527"/>
    </source>
</evidence>
<accession>A0A8B9KFN3</accession>
<keyword evidence="4" id="KW-0418">Kinase</keyword>
<evidence type="ECO:0000256" key="2">
    <source>
        <dbReference type="ARBA" id="ARBA00022679"/>
    </source>
</evidence>
<keyword evidence="3" id="KW-0547">Nucleotide-binding</keyword>
<dbReference type="GO" id="GO:0005524">
    <property type="term" value="F:ATP binding"/>
    <property type="evidence" value="ECO:0007669"/>
    <property type="project" value="UniProtKB-KW"/>
</dbReference>
<dbReference type="InterPro" id="IPR044926">
    <property type="entry name" value="RGS_subdomain_2"/>
</dbReference>
<dbReference type="Proteomes" id="UP000694621">
    <property type="component" value="Unplaced"/>
</dbReference>
<evidence type="ECO:0000256" key="5">
    <source>
        <dbReference type="ARBA" id="ARBA00022840"/>
    </source>
</evidence>
<dbReference type="Pfam" id="PF00615">
    <property type="entry name" value="RGS"/>
    <property type="match status" value="1"/>
</dbReference>
<dbReference type="PANTHER" id="PTHR24355:SF11">
    <property type="entry name" value="RHODOPSIN KINASE GRK1"/>
    <property type="match status" value="1"/>
</dbReference>
<dbReference type="SUPFAM" id="SSF48097">
    <property type="entry name" value="Regulator of G-protein signaling, RGS"/>
    <property type="match status" value="1"/>
</dbReference>
<evidence type="ECO:0000313" key="8">
    <source>
        <dbReference type="Proteomes" id="UP000694621"/>
    </source>
</evidence>